<feature type="domain" description="THAP-type" evidence="7">
    <location>
        <begin position="202"/>
        <end position="292"/>
    </location>
</feature>
<dbReference type="KEGG" id="foc:113216459"/>
<comment type="similarity">
    <text evidence="6">Belongs to the helicase family.</text>
</comment>
<dbReference type="SUPFAM" id="SSF52540">
    <property type="entry name" value="P-loop containing nucleoside triphosphate hydrolases"/>
    <property type="match status" value="2"/>
</dbReference>
<accession>A0A9C6TXW5</accession>
<dbReference type="SMART" id="SM00980">
    <property type="entry name" value="THAP"/>
    <property type="match status" value="1"/>
</dbReference>
<keyword evidence="3" id="KW-0862">Zinc</keyword>
<dbReference type="InterPro" id="IPR010285">
    <property type="entry name" value="DNA_helicase_pif1-like_DEAD"/>
</dbReference>
<sequence length="1713" mass="197323">MEWAQRSGCVEVLDVHPSLLYKHFWFCDCHFDNDQYVDPNKRKRTKWKAVPMFVKDCALTYDQLIGYCLKFNIGNEVLDKLKGVNEDTDTASEEETVSIECNRSTMNLDDVVPNKRARFDIITAPSNVVVHDHGYYGTMVHDHTSVDSDTDTASSEEDIMLVCGNGSETENDHIPFSVFPDEVVVSSVHSHEDPCLNTSQRIKKRCFVLNCDHNNTDSHMYSFPKVWRILNGQRMLDEFNRCISWMKACGNKNLKNVEDMYKFWVCENHFEHGDFQSCMRKKLRPSAVPVLNLPPKLTDSDIVLFLSEHAVEHGTQHNDDQNNTDILSRLHPPKAREAAMKFEKEMKDLDWHTCDICFEKFLHRPTLNRNKTHRSRKSCWKFCQGNLMHPGEVPPELQDLSFVEEQLIARIHPVLSVYKLKGCQYGYSGNVINFAQDVSHFASQLPHRIEDISSIITVKFETSHGDVIDFRVRAKKVLNALKWLKANNKHYEHIEISSENLNLLPEDGNVLEQISTMDIDRSNDVDEDNGDIEQDLNEECRNVSNIQNFETSGVLSNTIENQDNQVESSFNWPVLSSEPVNEFNSSFVMCAFPTLFPYGNCDLHEEGRSLKVKLHEYMKHFMNFHDQRFAQHKTFRFFAFNMWMRHSAIADGNVYVKKNNDIAQMNVSDMNQFIQENPSELHKLMFIGSNLRGSKPFWKSRCGELKSMVEQLGLPTIFLTLSAADLYWPDLFRLLSDKNLESISMFERRKLLQNNPLVVDTFFKYRIECYIENVLKPVYDVEDMWYRIEYQHRGSPHLHGLFWLKGAPDVSKYQSMNLSEKEEVLKYYENLATAVIPDNNCVYPEQHPAEIFFKDIIDDNIDLSQVLKKMQFHTKCRKGYCLRQNRRTKKLECRFKFPMDINDHAEIRIVEDSAEIEFIPQRNHPHLNKFNPFIIQSWRANIDMAPVLSKRAILDYIAKYISKSEVHSVALADICKSVFNSVPGHDNAKRAIFKILIKNCVERDVSAQEVCHILMGHKLHSAGGRDFVVVNTTESDWIPLEHNENVKVGRSILQKYCERPDHLQHLTLWNAAKFYNCTAWKKLKKKSNVVRVFPRLNLCDDEQKNEGFYRQKVLLYSEWRSEGDFNLVNSSWKILYESININRNVVDLGVVSAPDEDFVEEDAENTACSNEDWMIASRLTNNQSTIENVELGRRETDINYDWTLATKKYEQYGDLKYFETFIEDQKKQDNNLHIVEEELPTVVFSEEQEKVKRIMDDQIHDILHPGENNSTPKRIIVQGKAGSGKSLLIRYLTSNLRKQFGANSFLLLGPTGVSAVNIGGSTVHSTFIIPPNRSNFKNLSGEKARLFCDMFKNIKFIIIDEYSMLGSAMMGMIDKRCREGSGIVNEPFGSINIYLFGDIRQLPPVKDSALYSTIKHSDVNFELKQHGKNAFDSFQVHLVLKKCFRQNDETFKNLLDRVSNASVTKEDFSMLRRRFSTNLSLQEKNQFSDAIRLFSKTELVDEHNLKKLQELKDCDGNLVPIARIPANNNGKASKIQEAEGLQNILYLGKGTRVMLKTNLWTEKGLVNGAVGIVEDILYKDGSQPPMNMPSIIMIKFDKYEGPGIGPNNVVPIRAVTRSWSSSSGVCSRQQFPLVAAYACSIHKSQGLTLDKAVVDIGRREFALGLTYVGLSRVKSIKGLILVPFTYERISTAISNRPELVQRNLLERLFTEDN</sequence>
<reference evidence="9" key="1">
    <citation type="submission" date="2025-08" db="UniProtKB">
        <authorList>
            <consortium name="RefSeq"/>
        </authorList>
    </citation>
    <scope>IDENTIFICATION</scope>
    <source>
        <tissue evidence="9">Whole organism</tissue>
    </source>
</reference>
<keyword evidence="6" id="KW-0378">Hydrolase</keyword>
<evidence type="ECO:0000313" key="9">
    <source>
        <dbReference type="RefSeq" id="XP_052124361.1"/>
    </source>
</evidence>
<dbReference type="InterPro" id="IPR003593">
    <property type="entry name" value="AAA+_ATPase"/>
</dbReference>
<dbReference type="Proteomes" id="UP000504606">
    <property type="component" value="Unplaced"/>
</dbReference>
<dbReference type="PANTHER" id="PTHR47642">
    <property type="entry name" value="ATP-DEPENDENT DNA HELICASE"/>
    <property type="match status" value="1"/>
</dbReference>
<keyword evidence="6" id="KW-0547">Nucleotide-binding</keyword>
<dbReference type="OrthoDB" id="416437at2759"/>
<evidence type="ECO:0000256" key="5">
    <source>
        <dbReference type="PROSITE-ProRule" id="PRU00309"/>
    </source>
</evidence>
<dbReference type="GO" id="GO:0043139">
    <property type="term" value="F:5'-3' DNA helicase activity"/>
    <property type="evidence" value="ECO:0007669"/>
    <property type="project" value="UniProtKB-EC"/>
</dbReference>
<keyword evidence="6" id="KW-0227">DNA damage</keyword>
<dbReference type="GO" id="GO:0016787">
    <property type="term" value="F:hydrolase activity"/>
    <property type="evidence" value="ECO:0007669"/>
    <property type="project" value="UniProtKB-KW"/>
</dbReference>
<dbReference type="GeneID" id="113216459"/>
<evidence type="ECO:0000259" key="7">
    <source>
        <dbReference type="PROSITE" id="PS50950"/>
    </source>
</evidence>
<keyword evidence="8" id="KW-1185">Reference proteome</keyword>
<evidence type="ECO:0000313" key="8">
    <source>
        <dbReference type="Proteomes" id="UP000504606"/>
    </source>
</evidence>
<dbReference type="GO" id="GO:0006310">
    <property type="term" value="P:DNA recombination"/>
    <property type="evidence" value="ECO:0007669"/>
    <property type="project" value="UniProtKB-KW"/>
</dbReference>
<dbReference type="GO" id="GO:0003677">
    <property type="term" value="F:DNA binding"/>
    <property type="evidence" value="ECO:0007669"/>
    <property type="project" value="UniProtKB-UniRule"/>
</dbReference>
<dbReference type="SMART" id="SM00382">
    <property type="entry name" value="AAA"/>
    <property type="match status" value="1"/>
</dbReference>
<dbReference type="InterPro" id="IPR051055">
    <property type="entry name" value="PIF1_helicase"/>
</dbReference>
<keyword evidence="6" id="KW-0233">DNA recombination</keyword>
<proteinExistence type="inferred from homology"/>
<evidence type="ECO:0000256" key="6">
    <source>
        <dbReference type="RuleBase" id="RU363044"/>
    </source>
</evidence>
<protein>
    <recommendedName>
        <fullName evidence="6">ATP-dependent DNA helicase</fullName>
        <ecNumber evidence="6">5.6.2.3</ecNumber>
    </recommendedName>
</protein>
<keyword evidence="6" id="KW-0234">DNA repair</keyword>
<dbReference type="Pfam" id="PF05970">
    <property type="entry name" value="PIF1"/>
    <property type="match status" value="1"/>
</dbReference>
<dbReference type="PANTHER" id="PTHR47642:SF5">
    <property type="entry name" value="ATP-DEPENDENT DNA HELICASE"/>
    <property type="match status" value="1"/>
</dbReference>
<keyword evidence="2 5" id="KW-0863">Zinc-finger</keyword>
<comment type="cofactor">
    <cofactor evidence="6">
        <name>Mg(2+)</name>
        <dbReference type="ChEBI" id="CHEBI:18420"/>
    </cofactor>
</comment>
<dbReference type="InterPro" id="IPR027417">
    <property type="entry name" value="P-loop_NTPase"/>
</dbReference>
<evidence type="ECO:0000256" key="4">
    <source>
        <dbReference type="ARBA" id="ARBA00023125"/>
    </source>
</evidence>
<evidence type="ECO:0000256" key="3">
    <source>
        <dbReference type="ARBA" id="ARBA00022833"/>
    </source>
</evidence>
<dbReference type="InterPro" id="IPR006612">
    <property type="entry name" value="THAP_Znf"/>
</dbReference>
<dbReference type="Pfam" id="PF14214">
    <property type="entry name" value="Helitron_like_N"/>
    <property type="match status" value="1"/>
</dbReference>
<name>A0A9C6TXW5_FRAOC</name>
<keyword evidence="6" id="KW-0067">ATP-binding</keyword>
<dbReference type="CDD" id="cd18809">
    <property type="entry name" value="SF1_C_RecD"/>
    <property type="match status" value="1"/>
</dbReference>
<organism evidence="8 9">
    <name type="scientific">Frankliniella occidentalis</name>
    <name type="common">Western flower thrips</name>
    <name type="synonym">Euthrips occidentalis</name>
    <dbReference type="NCBI Taxonomy" id="133901"/>
    <lineage>
        <taxon>Eukaryota</taxon>
        <taxon>Metazoa</taxon>
        <taxon>Ecdysozoa</taxon>
        <taxon>Arthropoda</taxon>
        <taxon>Hexapoda</taxon>
        <taxon>Insecta</taxon>
        <taxon>Pterygota</taxon>
        <taxon>Neoptera</taxon>
        <taxon>Paraneoptera</taxon>
        <taxon>Thysanoptera</taxon>
        <taxon>Terebrantia</taxon>
        <taxon>Thripoidea</taxon>
        <taxon>Thripidae</taxon>
        <taxon>Frankliniella</taxon>
    </lineage>
</organism>
<gene>
    <name evidence="9" type="primary">LOC113216459</name>
</gene>
<dbReference type="PROSITE" id="PS50950">
    <property type="entry name" value="ZF_THAP"/>
    <property type="match status" value="1"/>
</dbReference>
<dbReference type="RefSeq" id="XP_052124361.1">
    <property type="nucleotide sequence ID" value="XM_052268401.1"/>
</dbReference>
<evidence type="ECO:0000256" key="2">
    <source>
        <dbReference type="ARBA" id="ARBA00022771"/>
    </source>
</evidence>
<dbReference type="InterPro" id="IPR025476">
    <property type="entry name" value="Helitron_helicase-like"/>
</dbReference>
<dbReference type="SUPFAM" id="SSF57716">
    <property type="entry name" value="Glucocorticoid receptor-like (DNA-binding domain)"/>
    <property type="match status" value="1"/>
</dbReference>
<keyword evidence="1" id="KW-0479">Metal-binding</keyword>
<dbReference type="GO" id="GO:0008270">
    <property type="term" value="F:zinc ion binding"/>
    <property type="evidence" value="ECO:0007669"/>
    <property type="project" value="UniProtKB-KW"/>
</dbReference>
<dbReference type="GO" id="GO:0006281">
    <property type="term" value="P:DNA repair"/>
    <property type="evidence" value="ECO:0007669"/>
    <property type="project" value="UniProtKB-KW"/>
</dbReference>
<keyword evidence="4 5" id="KW-0238">DNA-binding</keyword>
<dbReference type="GO" id="GO:0005524">
    <property type="term" value="F:ATP binding"/>
    <property type="evidence" value="ECO:0007669"/>
    <property type="project" value="UniProtKB-KW"/>
</dbReference>
<dbReference type="InterPro" id="IPR046700">
    <property type="entry name" value="DUF6570"/>
</dbReference>
<dbReference type="EC" id="5.6.2.3" evidence="6"/>
<dbReference type="Pfam" id="PF20209">
    <property type="entry name" value="DUF6570"/>
    <property type="match status" value="1"/>
</dbReference>
<evidence type="ECO:0000256" key="1">
    <source>
        <dbReference type="ARBA" id="ARBA00022723"/>
    </source>
</evidence>
<keyword evidence="6" id="KW-0347">Helicase</keyword>
<dbReference type="GO" id="GO:0000723">
    <property type="term" value="P:telomere maintenance"/>
    <property type="evidence" value="ECO:0007669"/>
    <property type="project" value="InterPro"/>
</dbReference>
<comment type="catalytic activity">
    <reaction evidence="6">
        <text>ATP + H2O = ADP + phosphate + H(+)</text>
        <dbReference type="Rhea" id="RHEA:13065"/>
        <dbReference type="ChEBI" id="CHEBI:15377"/>
        <dbReference type="ChEBI" id="CHEBI:15378"/>
        <dbReference type="ChEBI" id="CHEBI:30616"/>
        <dbReference type="ChEBI" id="CHEBI:43474"/>
        <dbReference type="ChEBI" id="CHEBI:456216"/>
        <dbReference type="EC" id="5.6.2.3"/>
    </reaction>
</comment>
<dbReference type="Gene3D" id="3.40.50.300">
    <property type="entry name" value="P-loop containing nucleotide triphosphate hydrolases"/>
    <property type="match status" value="2"/>
</dbReference>